<dbReference type="Proteomes" id="UP000324222">
    <property type="component" value="Unassembled WGS sequence"/>
</dbReference>
<protein>
    <submittedName>
        <fullName evidence="1">Uncharacterized protein</fullName>
    </submittedName>
</protein>
<gene>
    <name evidence="1" type="ORF">E2C01_005534</name>
</gene>
<accession>A0A5B7CZE3</accession>
<proteinExistence type="predicted"/>
<evidence type="ECO:0000313" key="1">
    <source>
        <dbReference type="EMBL" id="MPC12823.1"/>
    </source>
</evidence>
<evidence type="ECO:0000313" key="2">
    <source>
        <dbReference type="Proteomes" id="UP000324222"/>
    </source>
</evidence>
<comment type="caution">
    <text evidence="1">The sequence shown here is derived from an EMBL/GenBank/DDBJ whole genome shotgun (WGS) entry which is preliminary data.</text>
</comment>
<dbReference type="AlphaFoldDB" id="A0A5B7CZE3"/>
<name>A0A5B7CZE3_PORTR</name>
<keyword evidence="2" id="KW-1185">Reference proteome</keyword>
<sequence length="70" mass="8346">MEKVRLQYDEQHSRRICRHSPRDCLRRHPLPPRRRSPSACSFRTRQQVVTDSVELLQCSSLCFNKTQNCC</sequence>
<dbReference type="EMBL" id="VSRR010000239">
    <property type="protein sequence ID" value="MPC12823.1"/>
    <property type="molecule type" value="Genomic_DNA"/>
</dbReference>
<reference evidence="1 2" key="1">
    <citation type="submission" date="2019-05" db="EMBL/GenBank/DDBJ databases">
        <title>Another draft genome of Portunus trituberculatus and its Hox gene families provides insights of decapod evolution.</title>
        <authorList>
            <person name="Jeong J.-H."/>
            <person name="Song I."/>
            <person name="Kim S."/>
            <person name="Choi T."/>
            <person name="Kim D."/>
            <person name="Ryu S."/>
            <person name="Kim W."/>
        </authorList>
    </citation>
    <scope>NUCLEOTIDE SEQUENCE [LARGE SCALE GENOMIC DNA]</scope>
    <source>
        <tissue evidence="1">Muscle</tissue>
    </source>
</reference>
<organism evidence="1 2">
    <name type="scientific">Portunus trituberculatus</name>
    <name type="common">Swimming crab</name>
    <name type="synonym">Neptunus trituberculatus</name>
    <dbReference type="NCBI Taxonomy" id="210409"/>
    <lineage>
        <taxon>Eukaryota</taxon>
        <taxon>Metazoa</taxon>
        <taxon>Ecdysozoa</taxon>
        <taxon>Arthropoda</taxon>
        <taxon>Crustacea</taxon>
        <taxon>Multicrustacea</taxon>
        <taxon>Malacostraca</taxon>
        <taxon>Eumalacostraca</taxon>
        <taxon>Eucarida</taxon>
        <taxon>Decapoda</taxon>
        <taxon>Pleocyemata</taxon>
        <taxon>Brachyura</taxon>
        <taxon>Eubrachyura</taxon>
        <taxon>Portunoidea</taxon>
        <taxon>Portunidae</taxon>
        <taxon>Portuninae</taxon>
        <taxon>Portunus</taxon>
    </lineage>
</organism>